<keyword evidence="2" id="KW-1185">Reference proteome</keyword>
<protein>
    <submittedName>
        <fullName evidence="1">BhlA/UviB family holin-like peptide</fullName>
    </submittedName>
</protein>
<sequence>MESEILKVAITQGLWATLSVILIFYILKSQEKRDIKQENREKKYQEIVSKLTEQLYIVKDIQDDIKELRNSR</sequence>
<proteinExistence type="predicted"/>
<dbReference type="Proteomes" id="UP001374599">
    <property type="component" value="Unassembled WGS sequence"/>
</dbReference>
<accession>A0ACB5URQ4</accession>
<organism evidence="1 2">
    <name type="scientific">Vallitalea maricola</name>
    <dbReference type="NCBI Taxonomy" id="3074433"/>
    <lineage>
        <taxon>Bacteria</taxon>
        <taxon>Bacillati</taxon>
        <taxon>Bacillota</taxon>
        <taxon>Clostridia</taxon>
        <taxon>Lachnospirales</taxon>
        <taxon>Vallitaleaceae</taxon>
        <taxon>Vallitalea</taxon>
    </lineage>
</organism>
<dbReference type="EMBL" id="BTPU01000120">
    <property type="protein sequence ID" value="GMQ65333.1"/>
    <property type="molecule type" value="Genomic_DNA"/>
</dbReference>
<evidence type="ECO:0000313" key="2">
    <source>
        <dbReference type="Proteomes" id="UP001374599"/>
    </source>
</evidence>
<reference evidence="1" key="1">
    <citation type="submission" date="2023-09" db="EMBL/GenBank/DDBJ databases">
        <title>Vallitalea sediminicola and Vallitalea maricola sp. nov., anaerobic bacteria isolated from marine sediment.</title>
        <authorList>
            <person name="Hirano S."/>
            <person name="Maeda A."/>
            <person name="Terahara T."/>
            <person name="Mori K."/>
            <person name="Hamada M."/>
            <person name="Matsumoto R."/>
            <person name="Kobayashi T."/>
        </authorList>
    </citation>
    <scope>NUCLEOTIDE SEQUENCE</scope>
    <source>
        <strain evidence="1">AN17-2</strain>
    </source>
</reference>
<comment type="caution">
    <text evidence="1">The sequence shown here is derived from an EMBL/GenBank/DDBJ whole genome shotgun (WGS) entry which is preliminary data.</text>
</comment>
<evidence type="ECO:0000313" key="1">
    <source>
        <dbReference type="EMBL" id="GMQ65333.1"/>
    </source>
</evidence>
<gene>
    <name evidence="1" type="ORF">AN2V17_45770</name>
</gene>
<name>A0ACB5URQ4_9FIRM</name>